<dbReference type="InterPro" id="IPR040898">
    <property type="entry name" value="CxC6"/>
</dbReference>
<accession>A0A165D3M2</accession>
<reference evidence="4 5" key="1">
    <citation type="journal article" date="2016" name="Mol. Biol. Evol.">
        <title>Comparative Genomics of Early-Diverging Mushroom-Forming Fungi Provides Insights into the Origins of Lignocellulose Decay Capabilities.</title>
        <authorList>
            <person name="Nagy L.G."/>
            <person name="Riley R."/>
            <person name="Tritt A."/>
            <person name="Adam C."/>
            <person name="Daum C."/>
            <person name="Floudas D."/>
            <person name="Sun H."/>
            <person name="Yadav J.S."/>
            <person name="Pangilinan J."/>
            <person name="Larsson K.H."/>
            <person name="Matsuura K."/>
            <person name="Barry K."/>
            <person name="Labutti K."/>
            <person name="Kuo R."/>
            <person name="Ohm R.A."/>
            <person name="Bhattacharya S.S."/>
            <person name="Shirouzu T."/>
            <person name="Yoshinaga Y."/>
            <person name="Martin F.M."/>
            <person name="Grigoriev I.V."/>
            <person name="Hibbett D.S."/>
        </authorList>
    </citation>
    <scope>NUCLEOTIDE SEQUENCE [LARGE SCALE GENOMIC DNA]</scope>
    <source>
        <strain evidence="4 5">HHB12029</strain>
    </source>
</reference>
<name>A0A165D3M2_EXIGL</name>
<evidence type="ECO:0000313" key="5">
    <source>
        <dbReference type="Proteomes" id="UP000077266"/>
    </source>
</evidence>
<dbReference type="EMBL" id="KV426258">
    <property type="protein sequence ID" value="KZV83710.1"/>
    <property type="molecule type" value="Genomic_DNA"/>
</dbReference>
<protein>
    <recommendedName>
        <fullName evidence="6">CxC6 like cysteine cluster associated with KDZ domain-containing protein</fullName>
    </recommendedName>
</protein>
<dbReference type="InParanoid" id="A0A165D3M2"/>
<feature type="domain" description="CxC5 like cysteine cluster associated with KDZ" evidence="2">
    <location>
        <begin position="88"/>
        <end position="158"/>
    </location>
</feature>
<dbReference type="InterPro" id="IPR041539">
    <property type="entry name" value="CxC5"/>
</dbReference>
<dbReference type="OrthoDB" id="2501483at2759"/>
<feature type="domain" description="CxC6 like cysteine cluster associated with KDZ" evidence="3">
    <location>
        <begin position="253"/>
        <end position="322"/>
    </location>
</feature>
<dbReference type="STRING" id="1314781.A0A165D3M2"/>
<evidence type="ECO:0008006" key="6">
    <source>
        <dbReference type="Google" id="ProtNLM"/>
    </source>
</evidence>
<gene>
    <name evidence="4" type="ORF">EXIGLDRAFT_777307</name>
</gene>
<keyword evidence="5" id="KW-1185">Reference proteome</keyword>
<feature type="chain" id="PRO_5007856383" description="CxC6 like cysteine cluster associated with KDZ domain-containing protein" evidence="1">
    <location>
        <begin position="21"/>
        <end position="555"/>
    </location>
</feature>
<evidence type="ECO:0000259" key="3">
    <source>
        <dbReference type="Pfam" id="PF18721"/>
    </source>
</evidence>
<dbReference type="Proteomes" id="UP000077266">
    <property type="component" value="Unassembled WGS sequence"/>
</dbReference>
<dbReference type="Pfam" id="PF18718">
    <property type="entry name" value="CxC5"/>
    <property type="match status" value="1"/>
</dbReference>
<evidence type="ECO:0000256" key="1">
    <source>
        <dbReference type="SAM" id="SignalP"/>
    </source>
</evidence>
<organism evidence="4 5">
    <name type="scientific">Exidia glandulosa HHB12029</name>
    <dbReference type="NCBI Taxonomy" id="1314781"/>
    <lineage>
        <taxon>Eukaryota</taxon>
        <taxon>Fungi</taxon>
        <taxon>Dikarya</taxon>
        <taxon>Basidiomycota</taxon>
        <taxon>Agaricomycotina</taxon>
        <taxon>Agaricomycetes</taxon>
        <taxon>Auriculariales</taxon>
        <taxon>Exidiaceae</taxon>
        <taxon>Exidia</taxon>
    </lineage>
</organism>
<sequence length="555" mass="63430">MSLSLSAALALLSPLPIGLAEFNVDQLHLFQQLCGRFKDDLPEIVDNHLDPLSDAVTRSFAMHLRTSILAVEQLWERLGMALLQAVHQDCHTRYYPDHYVHRPSDNDAMRVYYDKWPPFVAAMKHAYMDLEMTRFIESIYLFAQASAEHIARIYNRCFPAPETRSPDDPSLLSAEAVMHGFFLHALLRDSYAHGDPLKLPHHGLQETRMEQAMHDRNVHMSGTGQPLWAHACDDCSKIKEDEQGRKYRFTGCVIDGITVGHPCCSFTNEDQGPCREPLRQSKDRYCPSHLHLMQKCAFRDCSKPRQQGFQTCTSKEHRATEEALPKPGASIFQLKDRLHLTSEAAAARKADKKSGQHGANKKGKAVFRRTWTHNEQLAVRPCGIVISRATMYQAEAVSGVRDFIMATFPENVPGSHPSALFYDDNCVLEKFIRNCGPQIQRYFARILRPVDVFHFARKHKLTDVFCQQNCNPASFPELTTPDGKWVFNSSAAEQANVWFGKYATIVREMSHYRYNFFLDEMILLHNQLVEEDLHAKGKRPHIVPQADLYHPELRS</sequence>
<evidence type="ECO:0000313" key="4">
    <source>
        <dbReference type="EMBL" id="KZV83710.1"/>
    </source>
</evidence>
<dbReference type="Pfam" id="PF18721">
    <property type="entry name" value="CxC6"/>
    <property type="match status" value="1"/>
</dbReference>
<dbReference type="AlphaFoldDB" id="A0A165D3M2"/>
<feature type="signal peptide" evidence="1">
    <location>
        <begin position="1"/>
        <end position="20"/>
    </location>
</feature>
<proteinExistence type="predicted"/>
<evidence type="ECO:0000259" key="2">
    <source>
        <dbReference type="Pfam" id="PF18718"/>
    </source>
</evidence>
<keyword evidence="1" id="KW-0732">Signal</keyword>